<dbReference type="InterPro" id="IPR002491">
    <property type="entry name" value="ABC_transptr_periplasmic_BD"/>
</dbReference>
<dbReference type="Proteomes" id="UP000184287">
    <property type="component" value="Unassembled WGS sequence"/>
</dbReference>
<evidence type="ECO:0000259" key="1">
    <source>
        <dbReference type="PROSITE" id="PS50983"/>
    </source>
</evidence>
<dbReference type="Pfam" id="PF01497">
    <property type="entry name" value="Peripla_BP_2"/>
    <property type="match status" value="1"/>
</dbReference>
<dbReference type="EMBL" id="FQUQ01000001">
    <property type="protein sequence ID" value="SHE49346.1"/>
    <property type="molecule type" value="Genomic_DNA"/>
</dbReference>
<dbReference type="PANTHER" id="PTHR30535:SF34">
    <property type="entry name" value="MOLYBDATE-BINDING PROTEIN MOLA"/>
    <property type="match status" value="1"/>
</dbReference>
<dbReference type="STRING" id="288992.SAMN04488522_101361"/>
<name>A0A1M4TY64_9SPHI</name>
<organism evidence="2 3">
    <name type="scientific">Pedobacter caeni</name>
    <dbReference type="NCBI Taxonomy" id="288992"/>
    <lineage>
        <taxon>Bacteria</taxon>
        <taxon>Pseudomonadati</taxon>
        <taxon>Bacteroidota</taxon>
        <taxon>Sphingobacteriia</taxon>
        <taxon>Sphingobacteriales</taxon>
        <taxon>Sphingobacteriaceae</taxon>
        <taxon>Pedobacter</taxon>
    </lineage>
</organism>
<dbReference type="PROSITE" id="PS50983">
    <property type="entry name" value="FE_B12_PBP"/>
    <property type="match status" value="1"/>
</dbReference>
<proteinExistence type="predicted"/>
<accession>A0A1M4TY64</accession>
<dbReference type="SUPFAM" id="SSF53807">
    <property type="entry name" value="Helical backbone' metal receptor"/>
    <property type="match status" value="1"/>
</dbReference>
<dbReference type="AlphaFoldDB" id="A0A1M4TY64"/>
<dbReference type="InterPro" id="IPR050902">
    <property type="entry name" value="ABC_Transporter_SBP"/>
</dbReference>
<keyword evidence="3" id="KW-1185">Reference proteome</keyword>
<evidence type="ECO:0000313" key="3">
    <source>
        <dbReference type="Proteomes" id="UP000184287"/>
    </source>
</evidence>
<sequence length="342" mass="39002">MNRVITTLIVIQTMIFLSCTNPAKENPANEKPQKEKAIVVKDASGYTVELDKPAQRIVCLYEPALDALYMLHAEKRITGIFNDIYTSNELYPYYSKLDDRILQKQLSTPGSNGTANIEGITMLNPDLVIVQSAHEELGQALRSLGIPVYTTKVEQYAEVFKTVHDLAMLTGTQERATELISYVKDEYAIMKKTADTLSSRKKAYFSWAYGRIFSTTGRNSMMHFCLEAAGVENVCKFDLDQPNISPETLMDWNPDLIIMWNDSPNEFYKKKELAEISAIKNKQIYNLLPMFFYNPHTLKSLNTAVSIHHWAYPNQEIKIRNTIEPIILKLYGEKGKKLIPLI</sequence>
<gene>
    <name evidence="2" type="ORF">SAMN04488522_101361</name>
</gene>
<dbReference type="PROSITE" id="PS51257">
    <property type="entry name" value="PROKAR_LIPOPROTEIN"/>
    <property type="match status" value="1"/>
</dbReference>
<dbReference type="PANTHER" id="PTHR30535">
    <property type="entry name" value="VITAMIN B12-BINDING PROTEIN"/>
    <property type="match status" value="1"/>
</dbReference>
<protein>
    <submittedName>
        <fullName evidence="2">Iron complex transport system substrate-binding protein</fullName>
    </submittedName>
</protein>
<dbReference type="OrthoDB" id="9787830at2"/>
<dbReference type="Gene3D" id="3.40.50.1980">
    <property type="entry name" value="Nitrogenase molybdenum iron protein domain"/>
    <property type="match status" value="2"/>
</dbReference>
<reference evidence="3" key="1">
    <citation type="submission" date="2016-11" db="EMBL/GenBank/DDBJ databases">
        <authorList>
            <person name="Varghese N."/>
            <person name="Submissions S."/>
        </authorList>
    </citation>
    <scope>NUCLEOTIDE SEQUENCE [LARGE SCALE GENOMIC DNA]</scope>
    <source>
        <strain evidence="3">DSM 16990</strain>
    </source>
</reference>
<evidence type="ECO:0000313" key="2">
    <source>
        <dbReference type="EMBL" id="SHE49346.1"/>
    </source>
</evidence>
<dbReference type="RefSeq" id="WP_073226633.1">
    <property type="nucleotide sequence ID" value="NZ_FQUQ01000001.1"/>
</dbReference>
<feature type="domain" description="Fe/B12 periplasmic-binding" evidence="1">
    <location>
        <begin position="56"/>
        <end position="315"/>
    </location>
</feature>